<organism evidence="2">
    <name type="scientific">candidate division CPR3 bacterium</name>
    <dbReference type="NCBI Taxonomy" id="2268181"/>
    <lineage>
        <taxon>Bacteria</taxon>
        <taxon>Bacteria division CPR3</taxon>
    </lineage>
</organism>
<name>A0A7V3N5K9_UNCC3</name>
<keyword evidence="1 2" id="KW-0238">DNA-binding</keyword>
<comment type="caution">
    <text evidence="2">The sequence shown here is derived from an EMBL/GenBank/DDBJ whole genome shotgun (WGS) entry which is preliminary data.</text>
</comment>
<evidence type="ECO:0000256" key="1">
    <source>
        <dbReference type="ARBA" id="ARBA00023125"/>
    </source>
</evidence>
<dbReference type="Pfam" id="PF02575">
    <property type="entry name" value="YbaB_DNA_bd"/>
    <property type="match status" value="1"/>
</dbReference>
<protein>
    <submittedName>
        <fullName evidence="2">YbaB/EbfC family DNA-binding protein</fullName>
    </submittedName>
</protein>
<dbReference type="PANTHER" id="PTHR33449:SF1">
    <property type="entry name" value="NUCLEOID-ASSOCIATED PROTEIN YBAB"/>
    <property type="match status" value="1"/>
</dbReference>
<dbReference type="PANTHER" id="PTHR33449">
    <property type="entry name" value="NUCLEOID-ASSOCIATED PROTEIN YBAB"/>
    <property type="match status" value="1"/>
</dbReference>
<proteinExistence type="predicted"/>
<reference evidence="2" key="1">
    <citation type="journal article" date="2020" name="mSystems">
        <title>Genome- and Community-Level Interaction Insights into Carbon Utilization and Element Cycling Functions of Hydrothermarchaeota in Hydrothermal Sediment.</title>
        <authorList>
            <person name="Zhou Z."/>
            <person name="Liu Y."/>
            <person name="Xu W."/>
            <person name="Pan J."/>
            <person name="Luo Z.H."/>
            <person name="Li M."/>
        </authorList>
    </citation>
    <scope>NUCLEOTIDE SEQUENCE [LARGE SCALE GENOMIC DNA]</scope>
    <source>
        <strain evidence="2">SpSt-757</strain>
    </source>
</reference>
<evidence type="ECO:0000313" key="2">
    <source>
        <dbReference type="EMBL" id="HFZ09433.1"/>
    </source>
</evidence>
<dbReference type="InterPro" id="IPR004401">
    <property type="entry name" value="YbaB/EbfC"/>
</dbReference>
<gene>
    <name evidence="2" type="ORF">ENV41_04820</name>
</gene>
<accession>A0A7V3N5K9</accession>
<dbReference type="Gene3D" id="3.30.1310.10">
    <property type="entry name" value="Nucleoid-associated protein YbaB-like domain"/>
    <property type="match status" value="1"/>
</dbReference>
<sequence>MAFEKFKKLYDLQKRAKEVQKDLRNTLVEAQSPDGKIKVVFNAEQKIESVEIGEDYLQPSKKKELEDTLFKVIQDALSKIQKIAAEKAKEVMGGLGLPGL</sequence>
<dbReference type="InterPro" id="IPR036894">
    <property type="entry name" value="YbaB-like_sf"/>
</dbReference>
<dbReference type="AlphaFoldDB" id="A0A7V3N5K9"/>
<dbReference type="GO" id="GO:0003677">
    <property type="term" value="F:DNA binding"/>
    <property type="evidence" value="ECO:0007669"/>
    <property type="project" value="UniProtKB-KW"/>
</dbReference>
<dbReference type="EMBL" id="DTGG01000149">
    <property type="protein sequence ID" value="HFZ09433.1"/>
    <property type="molecule type" value="Genomic_DNA"/>
</dbReference>
<dbReference type="SUPFAM" id="SSF82607">
    <property type="entry name" value="YbaB-like"/>
    <property type="match status" value="1"/>
</dbReference>
<dbReference type="PIRSF" id="PIRSF004555">
    <property type="entry name" value="UCP004555"/>
    <property type="match status" value="1"/>
</dbReference>